<dbReference type="Proteomes" id="UP000184327">
    <property type="component" value="Unassembled WGS sequence"/>
</dbReference>
<dbReference type="GO" id="GO:0003755">
    <property type="term" value="F:peptidyl-prolyl cis-trans isomerase activity"/>
    <property type="evidence" value="ECO:0007669"/>
    <property type="project" value="UniProtKB-KW"/>
</dbReference>
<dbReference type="InterPro" id="IPR046357">
    <property type="entry name" value="PPIase_dom_sf"/>
</dbReference>
<dbReference type="PANTHER" id="PTHR47861">
    <property type="entry name" value="FKBP-TYPE PEPTIDYL-PROLYL CIS-TRANS ISOMERASE SLYD"/>
    <property type="match status" value="1"/>
</dbReference>
<dbReference type="InterPro" id="IPR001179">
    <property type="entry name" value="PPIase_FKBP_dom"/>
</dbReference>
<keyword evidence="7 9" id="KW-0413">Isomerase</keyword>
<comment type="function">
    <text evidence="8">Also involved in hydrogenase metallocenter assembly, probably by participating in the nickel insertion step. This function in hydrogenase biosynthesis requires chaperone activity and the presence of the metal-binding domain, but not PPIase activity.</text>
</comment>
<dbReference type="GO" id="GO:0005737">
    <property type="term" value="C:cytoplasm"/>
    <property type="evidence" value="ECO:0007669"/>
    <property type="project" value="UniProtKB-SubCell"/>
</dbReference>
<keyword evidence="6" id="KW-0143">Chaperone</keyword>
<evidence type="ECO:0000259" key="10">
    <source>
        <dbReference type="PROSITE" id="PS50059"/>
    </source>
</evidence>
<proteinExistence type="inferred from homology"/>
<dbReference type="SUPFAM" id="SSF54534">
    <property type="entry name" value="FKBP-like"/>
    <property type="match status" value="1"/>
</dbReference>
<evidence type="ECO:0000256" key="9">
    <source>
        <dbReference type="PROSITE-ProRule" id="PRU00277"/>
    </source>
</evidence>
<accession>A0A1M5BAX9</accession>
<dbReference type="OrthoDB" id="9808891at2"/>
<evidence type="ECO:0000313" key="12">
    <source>
        <dbReference type="Proteomes" id="UP000184327"/>
    </source>
</evidence>
<dbReference type="Gene3D" id="3.10.50.40">
    <property type="match status" value="1"/>
</dbReference>
<dbReference type="EC" id="5.2.1.8" evidence="9"/>
<dbReference type="EMBL" id="FQUZ01000021">
    <property type="protein sequence ID" value="SHF39546.1"/>
    <property type="molecule type" value="Genomic_DNA"/>
</dbReference>
<reference evidence="11 12" key="1">
    <citation type="submission" date="2016-11" db="EMBL/GenBank/DDBJ databases">
        <authorList>
            <person name="Jaros S."/>
            <person name="Januszkiewicz K."/>
            <person name="Wedrychowicz H."/>
        </authorList>
    </citation>
    <scope>NUCLEOTIDE SEQUENCE [LARGE SCALE GENOMIC DNA]</scope>
    <source>
        <strain evidence="11 12">DSM 16112</strain>
    </source>
</reference>
<evidence type="ECO:0000256" key="6">
    <source>
        <dbReference type="ARBA" id="ARBA00023186"/>
    </source>
</evidence>
<evidence type="ECO:0000256" key="8">
    <source>
        <dbReference type="ARBA" id="ARBA00037071"/>
    </source>
</evidence>
<name>A0A1M5BAX9_9BURK</name>
<dbReference type="PANTHER" id="PTHR47861:SF3">
    <property type="entry name" value="FKBP-TYPE PEPTIDYL-PROLYL CIS-TRANS ISOMERASE SLYD"/>
    <property type="match status" value="1"/>
</dbReference>
<dbReference type="AlphaFoldDB" id="A0A1M5BAX9"/>
<evidence type="ECO:0000256" key="5">
    <source>
        <dbReference type="ARBA" id="ARBA00023110"/>
    </source>
</evidence>
<comment type="catalytic activity">
    <reaction evidence="1 9">
        <text>[protein]-peptidylproline (omega=180) = [protein]-peptidylproline (omega=0)</text>
        <dbReference type="Rhea" id="RHEA:16237"/>
        <dbReference type="Rhea" id="RHEA-COMP:10747"/>
        <dbReference type="Rhea" id="RHEA-COMP:10748"/>
        <dbReference type="ChEBI" id="CHEBI:83833"/>
        <dbReference type="ChEBI" id="CHEBI:83834"/>
        <dbReference type="EC" id="5.2.1.8"/>
    </reaction>
</comment>
<evidence type="ECO:0000256" key="1">
    <source>
        <dbReference type="ARBA" id="ARBA00000971"/>
    </source>
</evidence>
<protein>
    <recommendedName>
        <fullName evidence="9">peptidylprolyl isomerase</fullName>
        <ecNumber evidence="9">5.2.1.8</ecNumber>
    </recommendedName>
</protein>
<dbReference type="GO" id="GO:0042026">
    <property type="term" value="P:protein refolding"/>
    <property type="evidence" value="ECO:0007669"/>
    <property type="project" value="UniProtKB-ARBA"/>
</dbReference>
<evidence type="ECO:0000256" key="2">
    <source>
        <dbReference type="ARBA" id="ARBA00004496"/>
    </source>
</evidence>
<evidence type="ECO:0000256" key="7">
    <source>
        <dbReference type="ARBA" id="ARBA00023235"/>
    </source>
</evidence>
<evidence type="ECO:0000313" key="11">
    <source>
        <dbReference type="EMBL" id="SHF39546.1"/>
    </source>
</evidence>
<keyword evidence="5 9" id="KW-0697">Rotamase</keyword>
<sequence length="158" mass="17323">MLIQKDSVVTIRYRLDDAHGQPLQSRVEEVAYLHGGYDNLLPAIETALEGQEVGYSTTIDLPPETGFGVRDENLLKSIPRAEFPAGVKVGGQLRGPDAEGNERVYHVLKIKGQEVLLDGNHPLAGKHVRFVVRVLSVRPASAEEVTHGHAHGEHGHHH</sequence>
<dbReference type="STRING" id="1122156.SAMN02745117_01855"/>
<organism evidence="11 12">
    <name type="scientific">Lampropedia hyalina DSM 16112</name>
    <dbReference type="NCBI Taxonomy" id="1122156"/>
    <lineage>
        <taxon>Bacteria</taxon>
        <taxon>Pseudomonadati</taxon>
        <taxon>Pseudomonadota</taxon>
        <taxon>Betaproteobacteria</taxon>
        <taxon>Burkholderiales</taxon>
        <taxon>Comamonadaceae</taxon>
        <taxon>Lampropedia</taxon>
    </lineage>
</organism>
<feature type="domain" description="PPIase FKBP-type" evidence="10">
    <location>
        <begin position="6"/>
        <end position="79"/>
    </location>
</feature>
<dbReference type="RefSeq" id="WP_073356419.1">
    <property type="nucleotide sequence ID" value="NZ_FQUZ01000021.1"/>
</dbReference>
<keyword evidence="4" id="KW-0963">Cytoplasm</keyword>
<keyword evidence="12" id="KW-1185">Reference proteome</keyword>
<evidence type="ECO:0000256" key="4">
    <source>
        <dbReference type="ARBA" id="ARBA00022490"/>
    </source>
</evidence>
<comment type="similarity">
    <text evidence="3">Belongs to the FKBP-type PPIase family.</text>
</comment>
<dbReference type="PROSITE" id="PS50059">
    <property type="entry name" value="FKBP_PPIASE"/>
    <property type="match status" value="1"/>
</dbReference>
<gene>
    <name evidence="11" type="ORF">SAMN02745117_01855</name>
</gene>
<evidence type="ECO:0000256" key="3">
    <source>
        <dbReference type="ARBA" id="ARBA00006577"/>
    </source>
</evidence>
<comment type="subcellular location">
    <subcellularLocation>
        <location evidence="2">Cytoplasm</location>
    </subcellularLocation>
</comment>